<evidence type="ECO:0000256" key="1">
    <source>
        <dbReference type="SAM" id="MobiDB-lite"/>
    </source>
</evidence>
<gene>
    <name evidence="2" type="ORF">EVOR1521_LOCUS10346</name>
</gene>
<dbReference type="EMBL" id="CAUJNA010000990">
    <property type="protein sequence ID" value="CAJ1383154.1"/>
    <property type="molecule type" value="Genomic_DNA"/>
</dbReference>
<proteinExistence type="predicted"/>
<dbReference type="Proteomes" id="UP001178507">
    <property type="component" value="Unassembled WGS sequence"/>
</dbReference>
<organism evidence="2 3">
    <name type="scientific">Effrenium voratum</name>
    <dbReference type="NCBI Taxonomy" id="2562239"/>
    <lineage>
        <taxon>Eukaryota</taxon>
        <taxon>Sar</taxon>
        <taxon>Alveolata</taxon>
        <taxon>Dinophyceae</taxon>
        <taxon>Suessiales</taxon>
        <taxon>Symbiodiniaceae</taxon>
        <taxon>Effrenium</taxon>
    </lineage>
</organism>
<keyword evidence="3" id="KW-1185">Reference proteome</keyword>
<accession>A0AA36I8X1</accession>
<dbReference type="InterPro" id="IPR007454">
    <property type="entry name" value="UPF0250_YbeD-like"/>
</dbReference>
<comment type="caution">
    <text evidence="2">The sequence shown here is derived from an EMBL/GenBank/DDBJ whole genome shotgun (WGS) entry which is preliminary data.</text>
</comment>
<protein>
    <submittedName>
        <fullName evidence="2">Uncharacterized protein</fullName>
    </submittedName>
</protein>
<dbReference type="SUPFAM" id="SSF117991">
    <property type="entry name" value="YbeD/HP0495-like"/>
    <property type="match status" value="1"/>
</dbReference>
<evidence type="ECO:0000313" key="3">
    <source>
        <dbReference type="Proteomes" id="UP001178507"/>
    </source>
</evidence>
<dbReference type="AlphaFoldDB" id="A0AA36I8X1"/>
<sequence>MPTTVIEPPVPEAEMARSRIPTGLLEALGSRNGSLLTYVRPGSSQAGPGAAKEEPKLQEVGGDGKGPDASRGYDVEEYAKIWHMLQEKTETWPCVQKFSIIGPAGDDFVAQVQEAVSSSLGAEAEKVSTVPKQRWQSVRLDVRCASPDDFCLLHSRLKSLPNARFLL</sequence>
<dbReference type="InterPro" id="IPR027471">
    <property type="entry name" value="YbeD-like_sf"/>
</dbReference>
<dbReference type="Pfam" id="PF04359">
    <property type="entry name" value="DUF493"/>
    <property type="match status" value="1"/>
</dbReference>
<evidence type="ECO:0000313" key="2">
    <source>
        <dbReference type="EMBL" id="CAJ1383154.1"/>
    </source>
</evidence>
<feature type="region of interest" description="Disordered" evidence="1">
    <location>
        <begin position="36"/>
        <end position="70"/>
    </location>
</feature>
<name>A0AA36I8X1_9DINO</name>
<dbReference type="Gene3D" id="3.30.70.260">
    <property type="match status" value="1"/>
</dbReference>
<reference evidence="2" key="1">
    <citation type="submission" date="2023-08" db="EMBL/GenBank/DDBJ databases">
        <authorList>
            <person name="Chen Y."/>
            <person name="Shah S."/>
            <person name="Dougan E. K."/>
            <person name="Thang M."/>
            <person name="Chan C."/>
        </authorList>
    </citation>
    <scope>NUCLEOTIDE SEQUENCE</scope>
</reference>